<dbReference type="Pfam" id="PF00903">
    <property type="entry name" value="Glyoxalase"/>
    <property type="match status" value="1"/>
</dbReference>
<accession>X1T2G4</accession>
<name>X1T2G4_9ZZZZ</name>
<dbReference type="GO" id="GO:0046872">
    <property type="term" value="F:metal ion binding"/>
    <property type="evidence" value="ECO:0007669"/>
    <property type="project" value="UniProtKB-KW"/>
</dbReference>
<gene>
    <name evidence="3" type="ORF">S12H4_23631</name>
</gene>
<dbReference type="GO" id="GO:0004462">
    <property type="term" value="F:lactoylglutathione lyase activity"/>
    <property type="evidence" value="ECO:0007669"/>
    <property type="project" value="InterPro"/>
</dbReference>
<comment type="caution">
    <text evidence="3">The sequence shown here is derived from an EMBL/GenBank/DDBJ whole genome shotgun (WGS) entry which is preliminary data.</text>
</comment>
<dbReference type="InterPro" id="IPR018146">
    <property type="entry name" value="Glyoxalase_1_CS"/>
</dbReference>
<organism evidence="3">
    <name type="scientific">marine sediment metagenome</name>
    <dbReference type="NCBI Taxonomy" id="412755"/>
    <lineage>
        <taxon>unclassified sequences</taxon>
        <taxon>metagenomes</taxon>
        <taxon>ecological metagenomes</taxon>
    </lineage>
</organism>
<reference evidence="3" key="1">
    <citation type="journal article" date="2014" name="Front. Microbiol.">
        <title>High frequency of phylogenetically diverse reductive dehalogenase-homologous genes in deep subseafloor sedimentary metagenomes.</title>
        <authorList>
            <person name="Kawai M."/>
            <person name="Futagami T."/>
            <person name="Toyoda A."/>
            <person name="Takaki Y."/>
            <person name="Nishi S."/>
            <person name="Hori S."/>
            <person name="Arai W."/>
            <person name="Tsubouchi T."/>
            <person name="Morono Y."/>
            <person name="Uchiyama I."/>
            <person name="Ito T."/>
            <person name="Fujiyama A."/>
            <person name="Inagaki F."/>
            <person name="Takami H."/>
        </authorList>
    </citation>
    <scope>NUCLEOTIDE SEQUENCE</scope>
    <source>
        <strain evidence="3">Expedition CK06-06</strain>
    </source>
</reference>
<evidence type="ECO:0000256" key="1">
    <source>
        <dbReference type="ARBA" id="ARBA00022723"/>
    </source>
</evidence>
<protein>
    <recommendedName>
        <fullName evidence="2">VOC domain-containing protein</fullName>
    </recommendedName>
</protein>
<dbReference type="CDD" id="cd06587">
    <property type="entry name" value="VOC"/>
    <property type="match status" value="1"/>
</dbReference>
<dbReference type="EMBL" id="BARW01012601">
    <property type="protein sequence ID" value="GAI85571.1"/>
    <property type="molecule type" value="Genomic_DNA"/>
</dbReference>
<dbReference type="InterPro" id="IPR029068">
    <property type="entry name" value="Glyas_Bleomycin-R_OHBP_Dase"/>
</dbReference>
<dbReference type="SUPFAM" id="SSF54593">
    <property type="entry name" value="Glyoxalase/Bleomycin resistance protein/Dihydroxybiphenyl dioxygenase"/>
    <property type="match status" value="1"/>
</dbReference>
<proteinExistence type="predicted"/>
<evidence type="ECO:0000313" key="3">
    <source>
        <dbReference type="EMBL" id="GAI85571.1"/>
    </source>
</evidence>
<evidence type="ECO:0000259" key="2">
    <source>
        <dbReference type="PROSITE" id="PS51819"/>
    </source>
</evidence>
<keyword evidence="1" id="KW-0479">Metal-binding</keyword>
<feature type="non-terminal residue" evidence="3">
    <location>
        <position position="1"/>
    </location>
</feature>
<sequence length="193" mass="21684">NEMGCKALLPPVSGPFPPYNTIADYAYIADPDGGKIELNSFSMCPGLGTEPKIEGVTHVAFGVSNMENSLKFYRELGFTELFLDYTGYLDSMAIWFPEPVKMRLVMLSNYYGASIELVEQFPPSEDLRGTWGHLGPMDFAIGVTNIEKAYEQLQQKGRKFLSPPQTVEVASGEWKYVYLVEPDDLYVSLIEQR</sequence>
<feature type="non-terminal residue" evidence="3">
    <location>
        <position position="193"/>
    </location>
</feature>
<dbReference type="AlphaFoldDB" id="X1T2G4"/>
<dbReference type="PROSITE" id="PS00934">
    <property type="entry name" value="GLYOXALASE_I_1"/>
    <property type="match status" value="1"/>
</dbReference>
<dbReference type="Gene3D" id="3.10.180.10">
    <property type="entry name" value="2,3-Dihydroxybiphenyl 1,2-Dioxygenase, domain 1"/>
    <property type="match status" value="1"/>
</dbReference>
<dbReference type="InterPro" id="IPR004360">
    <property type="entry name" value="Glyas_Fos-R_dOase_dom"/>
</dbReference>
<dbReference type="InterPro" id="IPR037523">
    <property type="entry name" value="VOC_core"/>
</dbReference>
<feature type="domain" description="VOC" evidence="2">
    <location>
        <begin position="55"/>
        <end position="192"/>
    </location>
</feature>
<dbReference type="PROSITE" id="PS51819">
    <property type="entry name" value="VOC"/>
    <property type="match status" value="1"/>
</dbReference>